<evidence type="ECO:0008006" key="5">
    <source>
        <dbReference type="Google" id="ProtNLM"/>
    </source>
</evidence>
<proteinExistence type="predicted"/>
<evidence type="ECO:0000313" key="3">
    <source>
        <dbReference type="EMBL" id="AHM55575.1"/>
    </source>
</evidence>
<dbReference type="STRING" id="1286171.EAL2_c02720"/>
<keyword evidence="2" id="KW-0732">Signal</keyword>
<dbReference type="PROSITE" id="PS51257">
    <property type="entry name" value="PROKAR_LIPOPROTEIN"/>
    <property type="match status" value="1"/>
</dbReference>
<sequence>MKKLIYASMLIFALAISFAGCSDKKETDTGEQAKKEQAQKSEKSLEELKEEMKQLVSKRSLGEGIYYEYAVTVEGGSGMPESSMTMNTWQQGENIRTETLDQSGQVMSVLIKEAGEDYILMYNPAENIAIRQDIASSESMQDDYDINTSSDDVNWDGVVEIKDDDVDGRNAKLVVLKDESTGQNIISRMWIDEKTGLVIKSEIEADGKVISTMKIKNIKEGSFGEDTFKLPDDVEVMKIEDMMPSQP</sequence>
<dbReference type="EMBL" id="CP007452">
    <property type="protein sequence ID" value="AHM55575.1"/>
    <property type="molecule type" value="Genomic_DNA"/>
</dbReference>
<dbReference type="Proteomes" id="UP000019591">
    <property type="component" value="Chromosome"/>
</dbReference>
<gene>
    <name evidence="3" type="ORF">EAL2_c02720</name>
</gene>
<dbReference type="HOGENOM" id="CLU_1123207_0_0_9"/>
<dbReference type="RefSeq" id="WP_025434618.1">
    <property type="nucleotide sequence ID" value="NZ_CP007452.1"/>
</dbReference>
<dbReference type="eggNOG" id="COG2834">
    <property type="taxonomic scope" value="Bacteria"/>
</dbReference>
<keyword evidence="4" id="KW-1185">Reference proteome</keyword>
<dbReference type="KEGG" id="eac:EAL2_c02720"/>
<dbReference type="OrthoDB" id="1721427at2"/>
<reference evidence="3 4" key="1">
    <citation type="journal article" date="2014" name="Genome Announc.">
        <title>Complete Genome Sequence of Amino Acid-Utilizing Eubacterium acidaminophilum al-2 (DSM 3953).</title>
        <authorList>
            <person name="Poehlein A."/>
            <person name="Andreesen J.R."/>
            <person name="Daniel R."/>
        </authorList>
    </citation>
    <scope>NUCLEOTIDE SEQUENCE [LARGE SCALE GENOMIC DNA]</scope>
    <source>
        <strain evidence="3 4">DSM 3953</strain>
    </source>
</reference>
<keyword evidence="1" id="KW-0175">Coiled coil</keyword>
<accession>W8T430</accession>
<protein>
    <recommendedName>
        <fullName evidence="5">Outer membrane lipoprotein-sorting protein</fullName>
    </recommendedName>
</protein>
<feature type="signal peptide" evidence="2">
    <location>
        <begin position="1"/>
        <end position="19"/>
    </location>
</feature>
<dbReference type="PATRIC" id="fig|1286171.3.peg.209"/>
<evidence type="ECO:0000256" key="1">
    <source>
        <dbReference type="SAM" id="Coils"/>
    </source>
</evidence>
<evidence type="ECO:0000313" key="4">
    <source>
        <dbReference type="Proteomes" id="UP000019591"/>
    </source>
</evidence>
<dbReference type="Gene3D" id="2.50.20.10">
    <property type="entry name" value="Lipoprotein localisation LolA/LolB/LppX"/>
    <property type="match status" value="1"/>
</dbReference>
<feature type="coiled-coil region" evidence="1">
    <location>
        <begin position="31"/>
        <end position="58"/>
    </location>
</feature>
<dbReference type="AlphaFoldDB" id="W8T430"/>
<evidence type="ECO:0000256" key="2">
    <source>
        <dbReference type="SAM" id="SignalP"/>
    </source>
</evidence>
<organism evidence="3 4">
    <name type="scientific">Peptoclostridium acidaminophilum DSM 3953</name>
    <dbReference type="NCBI Taxonomy" id="1286171"/>
    <lineage>
        <taxon>Bacteria</taxon>
        <taxon>Bacillati</taxon>
        <taxon>Bacillota</taxon>
        <taxon>Clostridia</taxon>
        <taxon>Peptostreptococcales</taxon>
        <taxon>Peptoclostridiaceae</taxon>
        <taxon>Peptoclostridium</taxon>
    </lineage>
</organism>
<name>W8T430_PEPAC</name>
<feature type="chain" id="PRO_5038412110" description="Outer membrane lipoprotein-sorting protein" evidence="2">
    <location>
        <begin position="20"/>
        <end position="247"/>
    </location>
</feature>